<dbReference type="CDD" id="cd03293">
    <property type="entry name" value="ABC_NrtD_SsuB_transporters"/>
    <property type="match status" value="1"/>
</dbReference>
<dbReference type="Pfam" id="PF00005">
    <property type="entry name" value="ABC_tran"/>
    <property type="match status" value="1"/>
</dbReference>
<feature type="domain" description="ABC transporter" evidence="4">
    <location>
        <begin position="23"/>
        <end position="244"/>
    </location>
</feature>
<dbReference type="SUPFAM" id="SSF52540">
    <property type="entry name" value="P-loop containing nucleoside triphosphate hydrolases"/>
    <property type="match status" value="1"/>
</dbReference>
<dbReference type="Proteomes" id="UP000254134">
    <property type="component" value="Unassembled WGS sequence"/>
</dbReference>
<dbReference type="PANTHER" id="PTHR42788:SF20">
    <property type="entry name" value="ABC TRANSPORTER ATP-BINDING PROTEIN"/>
    <property type="match status" value="1"/>
</dbReference>
<keyword evidence="6" id="KW-1185">Reference proteome</keyword>
<keyword evidence="1" id="KW-0813">Transport</keyword>
<name>A0A7M2Z173_9ACTN</name>
<keyword evidence="2" id="KW-0547">Nucleotide-binding</keyword>
<evidence type="ECO:0000259" key="4">
    <source>
        <dbReference type="PROSITE" id="PS50893"/>
    </source>
</evidence>
<dbReference type="InterPro" id="IPR050166">
    <property type="entry name" value="ABC_transporter_ATP-bind"/>
</dbReference>
<dbReference type="PROSITE" id="PS50893">
    <property type="entry name" value="ABC_TRANSPORTER_2"/>
    <property type="match status" value="1"/>
</dbReference>
<dbReference type="SMART" id="SM00382">
    <property type="entry name" value="AAA"/>
    <property type="match status" value="1"/>
</dbReference>
<dbReference type="Gene3D" id="3.40.50.300">
    <property type="entry name" value="P-loop containing nucleotide triphosphate hydrolases"/>
    <property type="match status" value="1"/>
</dbReference>
<dbReference type="RefSeq" id="WP_114795716.1">
    <property type="nucleotide sequence ID" value="NZ_QQZY01000002.1"/>
</dbReference>
<gene>
    <name evidence="5" type="ORF">Gocc_1321</name>
</gene>
<evidence type="ECO:0000256" key="2">
    <source>
        <dbReference type="ARBA" id="ARBA00022741"/>
    </source>
</evidence>
<keyword evidence="3" id="KW-0067">ATP-binding</keyword>
<protein>
    <submittedName>
        <fullName evidence="5">ABC-type nitrate/sulfonate/bicarbonate transport system ATPase component</fullName>
    </submittedName>
</protein>
<dbReference type="InterPro" id="IPR003439">
    <property type="entry name" value="ABC_transporter-like_ATP-bd"/>
</dbReference>
<evidence type="ECO:0000256" key="3">
    <source>
        <dbReference type="ARBA" id="ARBA00022840"/>
    </source>
</evidence>
<reference evidence="5 6" key="1">
    <citation type="submission" date="2018-07" db="EMBL/GenBank/DDBJ databases">
        <title>High-quality-draft genome sequence of Gaiella occulta.</title>
        <authorList>
            <person name="Severino R."/>
            <person name="Froufe H.J.C."/>
            <person name="Rainey F.A."/>
            <person name="Barroso C."/>
            <person name="Albuquerque L."/>
            <person name="Lobo-Da-Cunha A."/>
            <person name="Da Costa M.S."/>
            <person name="Egas C."/>
        </authorList>
    </citation>
    <scope>NUCLEOTIDE SEQUENCE [LARGE SCALE GENOMIC DNA]</scope>
    <source>
        <strain evidence="5 6">F2-233</strain>
    </source>
</reference>
<dbReference type="AlphaFoldDB" id="A0A7M2Z173"/>
<dbReference type="EMBL" id="QQZY01000002">
    <property type="protein sequence ID" value="RDI75523.1"/>
    <property type="molecule type" value="Genomic_DNA"/>
</dbReference>
<dbReference type="PANTHER" id="PTHR42788">
    <property type="entry name" value="TAURINE IMPORT ATP-BINDING PROTEIN-RELATED"/>
    <property type="match status" value="1"/>
</dbReference>
<sequence>MTSTRFSPAPAAAGALAIDAEVIVFRDAGKVFPDGTEAVRDVSFTLRRGDFLSVVGPSGCGKSTLLRMASGLGPHTSGEVVCRTTNVGYVFQDATLLPWRTVQKNVELLAELEGAPGKERRRLAHAAISLVGLEGFENHYPKALSGGMRMRTSVARALTMKPPLFLLDEPFGALDEITRGTLNEELMRLFISEQFGAIFITHSISEAIYLSTRVLVMSARPGRIVADFDVPFPYPRSPDLRFDPVFASLAGEVSHALRLGHE</sequence>
<reference evidence="6" key="2">
    <citation type="journal article" date="2019" name="MicrobiologyOpen">
        <title>High-quality draft genome sequence of Gaiella occulta isolated from a 150 meter deep mineral water borehole and comparison with the genome sequences of other deep-branching lineages of the phylum Actinobacteria.</title>
        <authorList>
            <person name="Severino R."/>
            <person name="Froufe H.J.C."/>
            <person name="Barroso C."/>
            <person name="Albuquerque L."/>
            <person name="Lobo-da-Cunha A."/>
            <person name="da Costa M.S."/>
            <person name="Egas C."/>
        </authorList>
    </citation>
    <scope>NUCLEOTIDE SEQUENCE [LARGE SCALE GENOMIC DNA]</scope>
    <source>
        <strain evidence="6">F2-233</strain>
    </source>
</reference>
<dbReference type="GO" id="GO:0005524">
    <property type="term" value="F:ATP binding"/>
    <property type="evidence" value="ECO:0007669"/>
    <property type="project" value="UniProtKB-KW"/>
</dbReference>
<evidence type="ECO:0000256" key="1">
    <source>
        <dbReference type="ARBA" id="ARBA00022448"/>
    </source>
</evidence>
<dbReference type="InterPro" id="IPR003593">
    <property type="entry name" value="AAA+_ATPase"/>
</dbReference>
<evidence type="ECO:0000313" key="6">
    <source>
        <dbReference type="Proteomes" id="UP000254134"/>
    </source>
</evidence>
<proteinExistence type="predicted"/>
<comment type="caution">
    <text evidence="5">The sequence shown here is derived from an EMBL/GenBank/DDBJ whole genome shotgun (WGS) entry which is preliminary data.</text>
</comment>
<dbReference type="OrthoDB" id="8773773at2"/>
<dbReference type="GO" id="GO:0016887">
    <property type="term" value="F:ATP hydrolysis activity"/>
    <property type="evidence" value="ECO:0007669"/>
    <property type="project" value="InterPro"/>
</dbReference>
<dbReference type="InterPro" id="IPR027417">
    <property type="entry name" value="P-loop_NTPase"/>
</dbReference>
<organism evidence="5 6">
    <name type="scientific">Gaiella occulta</name>
    <dbReference type="NCBI Taxonomy" id="1002870"/>
    <lineage>
        <taxon>Bacteria</taxon>
        <taxon>Bacillati</taxon>
        <taxon>Actinomycetota</taxon>
        <taxon>Thermoleophilia</taxon>
        <taxon>Gaiellales</taxon>
        <taxon>Gaiellaceae</taxon>
        <taxon>Gaiella</taxon>
    </lineage>
</organism>
<accession>A0A7M2Z173</accession>
<evidence type="ECO:0000313" key="5">
    <source>
        <dbReference type="EMBL" id="RDI75523.1"/>
    </source>
</evidence>